<dbReference type="InterPro" id="IPR020568">
    <property type="entry name" value="Ribosomal_Su5_D2-typ_SF"/>
</dbReference>
<dbReference type="Gene3D" id="3.40.50.11260">
    <property type="match status" value="1"/>
</dbReference>
<comment type="similarity">
    <text evidence="2 10">Belongs to the heat shock protein 90 family.</text>
</comment>
<evidence type="ECO:0000256" key="3">
    <source>
        <dbReference type="ARBA" id="ARBA00022490"/>
    </source>
</evidence>
<dbReference type="GO" id="GO:0140662">
    <property type="term" value="F:ATP-dependent protein folding chaperone"/>
    <property type="evidence" value="ECO:0007669"/>
    <property type="project" value="InterPro"/>
</dbReference>
<feature type="binding site" evidence="11">
    <location>
        <position position="35"/>
    </location>
    <ligand>
        <name>ATP</name>
        <dbReference type="ChEBI" id="CHEBI:30616"/>
    </ligand>
</feature>
<evidence type="ECO:0000256" key="2">
    <source>
        <dbReference type="ARBA" id="ARBA00008239"/>
    </source>
</evidence>
<gene>
    <name evidence="10 13" type="primary">htpG</name>
    <name evidence="13" type="ORF">GPX89_21440</name>
</gene>
<organism evidence="13 14">
    <name type="scientific">Nocardia terrae</name>
    <dbReference type="NCBI Taxonomy" id="2675851"/>
    <lineage>
        <taxon>Bacteria</taxon>
        <taxon>Bacillati</taxon>
        <taxon>Actinomycetota</taxon>
        <taxon>Actinomycetes</taxon>
        <taxon>Mycobacteriales</taxon>
        <taxon>Nocardiaceae</taxon>
        <taxon>Nocardia</taxon>
    </lineage>
</organism>
<dbReference type="InterPro" id="IPR003594">
    <property type="entry name" value="HATPase_dom"/>
</dbReference>
<name>A0A7K1UZP5_9NOCA</name>
<feature type="binding site" evidence="11">
    <location>
        <position position="100"/>
    </location>
    <ligand>
        <name>ATP</name>
        <dbReference type="ChEBI" id="CHEBI:30616"/>
    </ligand>
</feature>
<sequence>MTEHIEHLEFQAETHQLLELMIHSVYSNKDTFLRELVSNASDALDKLRLETYRDKDLQADTSDLHIELEVDRDNRVLTVRDNGIGMSRAEVVDLIGTLAKSGTAALRKQLLEAKPDDQQAEELIGQFGIGFYSTFMVADKVTLTTRKAGEPTGTRWESEAGSPTYSIEELDDAPQGTSVSLHLKPSDDEDHLFDYTQEWKLREIVKKYSDFIAWPIRMDVERTVMDGEGEDKTEKTLVETQTLNSQKALWTRPRSEVSDEEYTEFYKHVSHAWDDPLEIIPMKAEGTFEYQALLFIPSHAPFDLFTREHKRGVQLYVRRVFIMDNCEELMPEYLRFVKGVVDAQDLSLNVSREILQQDRQIQMIRKRLVRKVLSTVKDLRNAEDKTKYWEFWKEFGRVLKEGLLSDPDNRETILGVSAFASTHSETEQTSLAEYVERMPESQSAIYYMTGETRQQIENSPHIEAFKAKGLEVLVLTDPVDEMWVGAVTEFEGKPIVSIAKGEVDLESEDEKKESEALREQQTKDFSDVLGWLQGVLDADVKEVRLTNRLTTSPACIVGDVFDFTPMLERMYRASGQELPHSKRILELNPTHALVTGLRDAYAAVKDDAEKPEALTETAELLYGTAVLAEGGELKDPAHFARILADRLTRTL</sequence>
<dbReference type="NCBIfam" id="NF003555">
    <property type="entry name" value="PRK05218.1"/>
    <property type="match status" value="1"/>
</dbReference>
<dbReference type="EMBL" id="WRPP01000004">
    <property type="protein sequence ID" value="MVU79795.1"/>
    <property type="molecule type" value="Genomic_DNA"/>
</dbReference>
<dbReference type="SUPFAM" id="SSF110942">
    <property type="entry name" value="HSP90 C-terminal domain"/>
    <property type="match status" value="1"/>
</dbReference>
<comment type="caution">
    <text evidence="13">The sequence shown here is derived from an EMBL/GenBank/DDBJ whole genome shotgun (WGS) entry which is preliminary data.</text>
</comment>
<dbReference type="Gene3D" id="3.30.565.10">
    <property type="entry name" value="Histidine kinase-like ATPase, C-terminal domain"/>
    <property type="match status" value="1"/>
</dbReference>
<dbReference type="Gene3D" id="3.30.230.80">
    <property type="match status" value="1"/>
</dbReference>
<protein>
    <recommendedName>
        <fullName evidence="9 10">Chaperone protein HtpG</fullName>
    </recommendedName>
    <alternativeName>
        <fullName evidence="10">Heat shock protein HtpG</fullName>
    </alternativeName>
    <alternativeName>
        <fullName evidence="10">High temperature protein G</fullName>
    </alternativeName>
</protein>
<reference evidence="13 14" key="1">
    <citation type="submission" date="2019-12" db="EMBL/GenBank/DDBJ databases">
        <title>Nocardia sp. nov. ET3-3 isolated from soil.</title>
        <authorList>
            <person name="Kanchanasin P."/>
            <person name="Tanasupawat S."/>
            <person name="Yuki M."/>
            <person name="Kudo T."/>
        </authorList>
    </citation>
    <scope>NUCLEOTIDE SEQUENCE [LARGE SCALE GENOMIC DNA]</scope>
    <source>
        <strain evidence="13 14">ET3-3</strain>
    </source>
</reference>
<comment type="caution">
    <text evidence="10">Lacks conserved residue(s) required for the propagation of feature annotation.</text>
</comment>
<feature type="binding site" evidence="11">
    <location>
        <position position="177"/>
    </location>
    <ligand>
        <name>ATP</name>
        <dbReference type="ChEBI" id="CHEBI:30616"/>
    </ligand>
</feature>
<dbReference type="FunFam" id="3.30.565.10:FF:000009">
    <property type="entry name" value="Molecular chaperone HtpG"/>
    <property type="match status" value="1"/>
</dbReference>
<evidence type="ECO:0000256" key="11">
    <source>
        <dbReference type="PIRSR" id="PIRSR002583-1"/>
    </source>
</evidence>
<evidence type="ECO:0000256" key="10">
    <source>
        <dbReference type="HAMAP-Rule" id="MF_00505"/>
    </source>
</evidence>
<evidence type="ECO:0000256" key="1">
    <source>
        <dbReference type="ARBA" id="ARBA00004496"/>
    </source>
</evidence>
<keyword evidence="3 10" id="KW-0963">Cytoplasm</keyword>
<evidence type="ECO:0000256" key="7">
    <source>
        <dbReference type="ARBA" id="ARBA00023186"/>
    </source>
</evidence>
<keyword evidence="7 10" id="KW-0143">Chaperone</keyword>
<dbReference type="FunFam" id="3.30.230.80:FF:000002">
    <property type="entry name" value="Molecular chaperone HtpG"/>
    <property type="match status" value="1"/>
</dbReference>
<feature type="domain" description="Histidine kinase/HSP90-like ATPase" evidence="12">
    <location>
        <begin position="28"/>
        <end position="187"/>
    </location>
</feature>
<keyword evidence="5 10" id="KW-0067">ATP-binding</keyword>
<dbReference type="SUPFAM" id="SSF55874">
    <property type="entry name" value="ATPase domain of HSP90 chaperone/DNA topoisomerase II/histidine kinase"/>
    <property type="match status" value="1"/>
</dbReference>
<evidence type="ECO:0000256" key="9">
    <source>
        <dbReference type="ARBA" id="ARBA00070675"/>
    </source>
</evidence>
<feature type="binding site" evidence="11">
    <location>
        <position position="86"/>
    </location>
    <ligand>
        <name>ATP</name>
        <dbReference type="ChEBI" id="CHEBI:30616"/>
    </ligand>
</feature>
<keyword evidence="6 10" id="KW-0346">Stress response</keyword>
<feature type="binding site" evidence="11">
    <location>
        <position position="39"/>
    </location>
    <ligand>
        <name>ATP</name>
        <dbReference type="ChEBI" id="CHEBI:30616"/>
    </ligand>
</feature>
<dbReference type="InterPro" id="IPR037196">
    <property type="entry name" value="HSP90_C"/>
</dbReference>
<dbReference type="Pfam" id="PF00183">
    <property type="entry name" value="HSP90"/>
    <property type="match status" value="1"/>
</dbReference>
<feature type="region of interest" description="C" evidence="10">
    <location>
        <begin position="570"/>
        <end position="651"/>
    </location>
</feature>
<comment type="subunit">
    <text evidence="10">Homodimer.</text>
</comment>
<dbReference type="PRINTS" id="PR00775">
    <property type="entry name" value="HEATSHOCK90"/>
</dbReference>
<dbReference type="Gene3D" id="1.20.120.790">
    <property type="entry name" value="Heat shock protein 90, C-terminal domain"/>
    <property type="match status" value="1"/>
</dbReference>
<feature type="binding site" evidence="11">
    <location>
        <begin position="101"/>
        <end position="102"/>
    </location>
    <ligand>
        <name>ATP</name>
        <dbReference type="ChEBI" id="CHEBI:30616"/>
    </ligand>
</feature>
<feature type="binding site" evidence="11">
    <location>
        <position position="81"/>
    </location>
    <ligand>
        <name>ATP</name>
        <dbReference type="ChEBI" id="CHEBI:30616"/>
    </ligand>
</feature>
<dbReference type="GO" id="GO:0005737">
    <property type="term" value="C:cytoplasm"/>
    <property type="evidence" value="ECO:0007669"/>
    <property type="project" value="UniProtKB-SubCell"/>
</dbReference>
<proteinExistence type="inferred from homology"/>
<dbReference type="GO" id="GO:0051082">
    <property type="term" value="F:unfolded protein binding"/>
    <property type="evidence" value="ECO:0007669"/>
    <property type="project" value="UniProtKB-UniRule"/>
</dbReference>
<evidence type="ECO:0000256" key="8">
    <source>
        <dbReference type="ARBA" id="ARBA00058590"/>
    </source>
</evidence>
<evidence type="ECO:0000259" key="12">
    <source>
        <dbReference type="SMART" id="SM00387"/>
    </source>
</evidence>
<accession>A0A7K1UZP5</accession>
<dbReference type="GO" id="GO:0005524">
    <property type="term" value="F:ATP binding"/>
    <property type="evidence" value="ECO:0007669"/>
    <property type="project" value="UniProtKB-UniRule"/>
</dbReference>
<dbReference type="InterPro" id="IPR036890">
    <property type="entry name" value="HATPase_C_sf"/>
</dbReference>
<dbReference type="CDD" id="cd16927">
    <property type="entry name" value="HATPase_Hsp90-like"/>
    <property type="match status" value="1"/>
</dbReference>
<feature type="region of interest" description="A; substrate-binding" evidence="10">
    <location>
        <begin position="1"/>
        <end position="352"/>
    </location>
</feature>
<dbReference type="InterPro" id="IPR020575">
    <property type="entry name" value="Hsp90_N"/>
</dbReference>
<evidence type="ECO:0000313" key="14">
    <source>
        <dbReference type="Proteomes" id="UP000466794"/>
    </source>
</evidence>
<dbReference type="SMART" id="SM00387">
    <property type="entry name" value="HATPase_c"/>
    <property type="match status" value="1"/>
</dbReference>
<dbReference type="SUPFAM" id="SSF54211">
    <property type="entry name" value="Ribosomal protein S5 domain 2-like"/>
    <property type="match status" value="1"/>
</dbReference>
<comment type="subcellular location">
    <subcellularLocation>
        <location evidence="1 10">Cytoplasm</location>
    </subcellularLocation>
</comment>
<evidence type="ECO:0000256" key="6">
    <source>
        <dbReference type="ARBA" id="ARBA00023016"/>
    </source>
</evidence>
<dbReference type="Pfam" id="PF13589">
    <property type="entry name" value="HATPase_c_3"/>
    <property type="match status" value="1"/>
</dbReference>
<dbReference type="HAMAP" id="MF_00505">
    <property type="entry name" value="HSP90"/>
    <property type="match status" value="1"/>
</dbReference>
<evidence type="ECO:0000313" key="13">
    <source>
        <dbReference type="EMBL" id="MVU79795.1"/>
    </source>
</evidence>
<keyword evidence="4 10" id="KW-0547">Nucleotide-binding</keyword>
<dbReference type="InterPro" id="IPR001404">
    <property type="entry name" value="Hsp90_fam"/>
</dbReference>
<evidence type="ECO:0000256" key="4">
    <source>
        <dbReference type="ARBA" id="ARBA00022741"/>
    </source>
</evidence>
<comment type="function">
    <text evidence="8 10">Molecular chaperone. Has ATPase activity.</text>
</comment>
<dbReference type="RefSeq" id="WP_328602136.1">
    <property type="nucleotide sequence ID" value="NZ_WRPP01000004.1"/>
</dbReference>
<evidence type="ECO:0000256" key="5">
    <source>
        <dbReference type="ARBA" id="ARBA00022840"/>
    </source>
</evidence>
<feature type="binding site" evidence="11">
    <location>
        <position position="352"/>
    </location>
    <ligand>
        <name>ATP</name>
        <dbReference type="ChEBI" id="CHEBI:30616"/>
    </ligand>
</feature>
<keyword evidence="14" id="KW-1185">Reference proteome</keyword>
<dbReference type="GO" id="GO:0016887">
    <property type="term" value="F:ATP hydrolysis activity"/>
    <property type="evidence" value="ECO:0007669"/>
    <property type="project" value="InterPro"/>
</dbReference>
<dbReference type="PIRSF" id="PIRSF002583">
    <property type="entry name" value="Hsp90"/>
    <property type="match status" value="1"/>
</dbReference>
<dbReference type="Proteomes" id="UP000466794">
    <property type="component" value="Unassembled WGS sequence"/>
</dbReference>
<dbReference type="AlphaFoldDB" id="A0A7K1UZP5"/>
<dbReference type="PANTHER" id="PTHR11528">
    <property type="entry name" value="HEAT SHOCK PROTEIN 90 FAMILY MEMBER"/>
    <property type="match status" value="1"/>
</dbReference>
<feature type="binding site" evidence="11">
    <location>
        <begin position="126"/>
        <end position="131"/>
    </location>
    <ligand>
        <name>ATP</name>
        <dbReference type="ChEBI" id="CHEBI:30616"/>
    </ligand>
</feature>